<feature type="transmembrane region" description="Helical" evidence="2">
    <location>
        <begin position="314"/>
        <end position="333"/>
    </location>
</feature>
<evidence type="ECO:0000313" key="3">
    <source>
        <dbReference type="EMBL" id="MBL4928760.1"/>
    </source>
</evidence>
<proteinExistence type="predicted"/>
<feature type="transmembrane region" description="Helical" evidence="2">
    <location>
        <begin position="184"/>
        <end position="209"/>
    </location>
</feature>
<comment type="caution">
    <text evidence="3">The sequence shown here is derived from an EMBL/GenBank/DDBJ whole genome shotgun (WGS) entry which is preliminary data.</text>
</comment>
<dbReference type="AlphaFoldDB" id="A0A8J7STP0"/>
<feature type="transmembrane region" description="Helical" evidence="2">
    <location>
        <begin position="147"/>
        <end position="164"/>
    </location>
</feature>
<dbReference type="EMBL" id="JAESVP010000005">
    <property type="protein sequence ID" value="MBL4928760.1"/>
    <property type="molecule type" value="Genomic_DNA"/>
</dbReference>
<dbReference type="RefSeq" id="WP_202661087.1">
    <property type="nucleotide sequence ID" value="NZ_JAESVP010000005.1"/>
</dbReference>
<protein>
    <submittedName>
        <fullName evidence="3">Uncharacterized protein</fullName>
    </submittedName>
</protein>
<name>A0A8J7STP0_9RHOB</name>
<sequence>MPAKQLSRWTMAWFGAALLFLLLSLTLALGGAVGPSDWSRGVGLAGVHLFTLGWLCLAMLGALIQFVPVLAARPPVLPVLALPALLAGIGGTVALATGFLWLDGHEAVRGAFLVAPVLLAVAFGLAAAMIVPLLLVRASHKLAEVQLALVALAALWASGAAMTYNLSGIDLMPAFLPDGLGLHVLLGVAGWLSLAAFGVSYTLFAMFLLAPEGGAALRLAVRLAAGLTLGLILLAGMLLLVQGVVPAVLLWCLTALLPAVVALYLAEVARIWRLRRRADPEGNMRWSRVALAFLGLAALLAGPALWLGGRWAEAAIFVALVGWLSLLTLAQMVKIVSFLTWIQVFAPLIGRAPVPLVHHLTDPRATTRWLSLWGGGGAVGGLALLLVQPLVFRLSVAALLLAALGLGAELVAIRRLSHLDPQKRPATLPPVIFPAPDKRSAHDHARTA</sequence>
<keyword evidence="2" id="KW-1133">Transmembrane helix</keyword>
<organism evidence="3 4">
    <name type="scientific">Fuscibacter oryzae</name>
    <dbReference type="NCBI Taxonomy" id="2803939"/>
    <lineage>
        <taxon>Bacteria</taxon>
        <taxon>Pseudomonadati</taxon>
        <taxon>Pseudomonadota</taxon>
        <taxon>Alphaproteobacteria</taxon>
        <taxon>Rhodobacterales</taxon>
        <taxon>Paracoccaceae</taxon>
        <taxon>Fuscibacter</taxon>
    </lineage>
</organism>
<reference evidence="3" key="1">
    <citation type="submission" date="2021-01" db="EMBL/GenBank/DDBJ databases">
        <title>Genome seq and assembly of Tabrizicola sp. KVB23.</title>
        <authorList>
            <person name="Chhetri G."/>
        </authorList>
    </citation>
    <scope>NUCLEOTIDE SEQUENCE</scope>
    <source>
        <strain evidence="3">KVB23</strain>
    </source>
</reference>
<feature type="transmembrane region" description="Helical" evidence="2">
    <location>
        <begin position="394"/>
        <end position="413"/>
    </location>
</feature>
<feature type="transmembrane region" description="Helical" evidence="2">
    <location>
        <begin position="52"/>
        <end position="72"/>
    </location>
</feature>
<feature type="transmembrane region" description="Helical" evidence="2">
    <location>
        <begin position="221"/>
        <end position="241"/>
    </location>
</feature>
<keyword evidence="2" id="KW-0812">Transmembrane</keyword>
<feature type="transmembrane region" description="Helical" evidence="2">
    <location>
        <begin position="369"/>
        <end position="388"/>
    </location>
</feature>
<feature type="transmembrane region" description="Helical" evidence="2">
    <location>
        <begin position="247"/>
        <end position="266"/>
    </location>
</feature>
<keyword evidence="4" id="KW-1185">Reference proteome</keyword>
<accession>A0A8J7STP0</accession>
<feature type="region of interest" description="Disordered" evidence="1">
    <location>
        <begin position="427"/>
        <end position="448"/>
    </location>
</feature>
<evidence type="ECO:0000256" key="1">
    <source>
        <dbReference type="SAM" id="MobiDB-lite"/>
    </source>
</evidence>
<feature type="transmembrane region" description="Helical" evidence="2">
    <location>
        <begin position="286"/>
        <end position="308"/>
    </location>
</feature>
<evidence type="ECO:0000313" key="4">
    <source>
        <dbReference type="Proteomes" id="UP000619033"/>
    </source>
</evidence>
<gene>
    <name evidence="3" type="ORF">JI744_11650</name>
</gene>
<feature type="compositionally biased region" description="Basic and acidic residues" evidence="1">
    <location>
        <begin position="436"/>
        <end position="448"/>
    </location>
</feature>
<keyword evidence="2" id="KW-0472">Membrane</keyword>
<evidence type="ECO:0000256" key="2">
    <source>
        <dbReference type="SAM" id="Phobius"/>
    </source>
</evidence>
<feature type="transmembrane region" description="Helical" evidence="2">
    <location>
        <begin position="113"/>
        <end position="135"/>
    </location>
</feature>
<dbReference type="Proteomes" id="UP000619033">
    <property type="component" value="Unassembled WGS sequence"/>
</dbReference>
<feature type="transmembrane region" description="Helical" evidence="2">
    <location>
        <begin position="79"/>
        <end position="101"/>
    </location>
</feature>